<reference evidence="2" key="1">
    <citation type="journal article" date="2023" name="Insect Mol. Biol.">
        <title>Genome sequencing provides insights into the evolution of gene families encoding plant cell wall-degrading enzymes in longhorned beetles.</title>
        <authorList>
            <person name="Shin N.R."/>
            <person name="Okamura Y."/>
            <person name="Kirsch R."/>
            <person name="Pauchet Y."/>
        </authorList>
    </citation>
    <scope>NUCLEOTIDE SEQUENCE</scope>
    <source>
        <strain evidence="2">MMC_N1</strain>
    </source>
</reference>
<evidence type="ECO:0000256" key="1">
    <source>
        <dbReference type="SAM" id="MobiDB-lite"/>
    </source>
</evidence>
<sequence>MFANEIDMEIIKKTDYVPPSERNMNGHYHSQHSYQRQLGCGRVHDREWETPVNGRAKPRSAVPVPAPTQAATDGKRKGKPANVKPKSQGKNSGGHQRMVVQRSAPAPPTMDRVKGVVGYHQSATACYVGGMPGTVHDGGAGGGVYGVYAETKYIYAVNGLPGNPAQASAAAAFFAR</sequence>
<accession>A0ABQ9K457</accession>
<protein>
    <submittedName>
        <fullName evidence="2">Uncharacterized protein</fullName>
    </submittedName>
</protein>
<dbReference type="EMBL" id="JAPWTJ010000015">
    <property type="protein sequence ID" value="KAJ8985375.1"/>
    <property type="molecule type" value="Genomic_DNA"/>
</dbReference>
<evidence type="ECO:0000313" key="3">
    <source>
        <dbReference type="Proteomes" id="UP001162164"/>
    </source>
</evidence>
<dbReference type="Proteomes" id="UP001162164">
    <property type="component" value="Unassembled WGS sequence"/>
</dbReference>
<gene>
    <name evidence="2" type="ORF">NQ317_007531</name>
</gene>
<feature type="compositionally biased region" description="Low complexity" evidence="1">
    <location>
        <begin position="61"/>
        <end position="72"/>
    </location>
</feature>
<evidence type="ECO:0000313" key="2">
    <source>
        <dbReference type="EMBL" id="KAJ8985375.1"/>
    </source>
</evidence>
<keyword evidence="3" id="KW-1185">Reference proteome</keyword>
<proteinExistence type="predicted"/>
<feature type="region of interest" description="Disordered" evidence="1">
    <location>
        <begin position="51"/>
        <end position="98"/>
    </location>
</feature>
<organism evidence="2 3">
    <name type="scientific">Molorchus minor</name>
    <dbReference type="NCBI Taxonomy" id="1323400"/>
    <lineage>
        <taxon>Eukaryota</taxon>
        <taxon>Metazoa</taxon>
        <taxon>Ecdysozoa</taxon>
        <taxon>Arthropoda</taxon>
        <taxon>Hexapoda</taxon>
        <taxon>Insecta</taxon>
        <taxon>Pterygota</taxon>
        <taxon>Neoptera</taxon>
        <taxon>Endopterygota</taxon>
        <taxon>Coleoptera</taxon>
        <taxon>Polyphaga</taxon>
        <taxon>Cucujiformia</taxon>
        <taxon>Chrysomeloidea</taxon>
        <taxon>Cerambycidae</taxon>
        <taxon>Lamiinae</taxon>
        <taxon>Monochamini</taxon>
        <taxon>Molorchus</taxon>
    </lineage>
</organism>
<name>A0ABQ9K457_9CUCU</name>
<comment type="caution">
    <text evidence="2">The sequence shown here is derived from an EMBL/GenBank/DDBJ whole genome shotgun (WGS) entry which is preliminary data.</text>
</comment>